<evidence type="ECO:0000313" key="7">
    <source>
        <dbReference type="Proteomes" id="UP000199071"/>
    </source>
</evidence>
<feature type="domain" description="HTH lysR-type" evidence="5">
    <location>
        <begin position="6"/>
        <end position="63"/>
    </location>
</feature>
<dbReference type="PRINTS" id="PR00039">
    <property type="entry name" value="HTHLYSR"/>
</dbReference>
<dbReference type="SUPFAM" id="SSF53850">
    <property type="entry name" value="Periplasmic binding protein-like II"/>
    <property type="match status" value="1"/>
</dbReference>
<dbReference type="GO" id="GO:0006351">
    <property type="term" value="P:DNA-templated transcription"/>
    <property type="evidence" value="ECO:0007669"/>
    <property type="project" value="TreeGrafter"/>
</dbReference>
<dbReference type="Gene3D" id="1.10.10.10">
    <property type="entry name" value="Winged helix-like DNA-binding domain superfamily/Winged helix DNA-binding domain"/>
    <property type="match status" value="1"/>
</dbReference>
<dbReference type="OrthoDB" id="9798121at2"/>
<accession>A0A1G6C6A7</accession>
<dbReference type="Gene3D" id="3.40.190.290">
    <property type="match status" value="1"/>
</dbReference>
<dbReference type="RefSeq" id="WP_090876400.1">
    <property type="nucleotide sequence ID" value="NZ_FMXQ01000004.1"/>
</dbReference>
<keyword evidence="3" id="KW-0238">DNA-binding</keyword>
<dbReference type="Proteomes" id="UP000199071">
    <property type="component" value="Unassembled WGS sequence"/>
</dbReference>
<dbReference type="InterPro" id="IPR036388">
    <property type="entry name" value="WH-like_DNA-bd_sf"/>
</dbReference>
<evidence type="ECO:0000313" key="6">
    <source>
        <dbReference type="EMBL" id="SDB28354.1"/>
    </source>
</evidence>
<dbReference type="InterPro" id="IPR036390">
    <property type="entry name" value="WH_DNA-bd_sf"/>
</dbReference>
<dbReference type="InterPro" id="IPR005119">
    <property type="entry name" value="LysR_subst-bd"/>
</dbReference>
<dbReference type="InterPro" id="IPR000847">
    <property type="entry name" value="LysR_HTH_N"/>
</dbReference>
<evidence type="ECO:0000256" key="2">
    <source>
        <dbReference type="ARBA" id="ARBA00023015"/>
    </source>
</evidence>
<dbReference type="GO" id="GO:0043565">
    <property type="term" value="F:sequence-specific DNA binding"/>
    <property type="evidence" value="ECO:0007669"/>
    <property type="project" value="TreeGrafter"/>
</dbReference>
<dbReference type="GO" id="GO:0003700">
    <property type="term" value="F:DNA-binding transcription factor activity"/>
    <property type="evidence" value="ECO:0007669"/>
    <property type="project" value="InterPro"/>
</dbReference>
<reference evidence="6 7" key="1">
    <citation type="submission" date="2016-10" db="EMBL/GenBank/DDBJ databases">
        <authorList>
            <person name="de Groot N.N."/>
        </authorList>
    </citation>
    <scope>NUCLEOTIDE SEQUENCE [LARGE SCALE GENOMIC DNA]</scope>
    <source>
        <strain evidence="6 7">ATCC 35022</strain>
    </source>
</reference>
<dbReference type="PROSITE" id="PS50931">
    <property type="entry name" value="HTH_LYSR"/>
    <property type="match status" value="1"/>
</dbReference>
<dbReference type="PANTHER" id="PTHR30537:SF3">
    <property type="entry name" value="TRANSCRIPTIONAL REGULATORY PROTEIN"/>
    <property type="match status" value="1"/>
</dbReference>
<dbReference type="SUPFAM" id="SSF46785">
    <property type="entry name" value="Winged helix' DNA-binding domain"/>
    <property type="match status" value="1"/>
</dbReference>
<evidence type="ECO:0000256" key="3">
    <source>
        <dbReference type="ARBA" id="ARBA00023125"/>
    </source>
</evidence>
<evidence type="ECO:0000259" key="5">
    <source>
        <dbReference type="PROSITE" id="PS50931"/>
    </source>
</evidence>
<keyword evidence="4" id="KW-0804">Transcription</keyword>
<sequence length="299" mass="32245">MTSREPDWNLWRSFLAVMATGSLSGAARQLGLAQPTVGRHVDELETLLATPLFTRSQVGLEPTGAALQLAPHAETMATTAATLLRVASGEAEEVRGTIRITASEIIGGQVLPSMLGAFREAWPKTAIELVLSNQTQDLLRREVDIAVRMVPPTQSALVARKIGVTTIGLFAHPSYIAAHGIPKGPADLPDHIWIGFDQETVSIRALRAIGLDVDRSAFAIRTDSDLAQLAAIRAGVGIGACQLGLARDPALVRVLADSFSFDLDVWVAMHEDLKAIRRMRLMFDHLSSELAAYLASSRR</sequence>
<gene>
    <name evidence="6" type="ORF">SAMN02982931_02107</name>
</gene>
<dbReference type="AlphaFoldDB" id="A0A1G6C6A7"/>
<organism evidence="6 7">
    <name type="scientific">Bauldia litoralis</name>
    <dbReference type="NCBI Taxonomy" id="665467"/>
    <lineage>
        <taxon>Bacteria</taxon>
        <taxon>Pseudomonadati</taxon>
        <taxon>Pseudomonadota</taxon>
        <taxon>Alphaproteobacteria</taxon>
        <taxon>Hyphomicrobiales</taxon>
        <taxon>Kaistiaceae</taxon>
        <taxon>Bauldia</taxon>
    </lineage>
</organism>
<dbReference type="PANTHER" id="PTHR30537">
    <property type="entry name" value="HTH-TYPE TRANSCRIPTIONAL REGULATOR"/>
    <property type="match status" value="1"/>
</dbReference>
<dbReference type="Pfam" id="PF00126">
    <property type="entry name" value="HTH_1"/>
    <property type="match status" value="1"/>
</dbReference>
<dbReference type="STRING" id="665467.SAMN02982931_02107"/>
<evidence type="ECO:0000256" key="1">
    <source>
        <dbReference type="ARBA" id="ARBA00009437"/>
    </source>
</evidence>
<keyword evidence="2" id="KW-0805">Transcription regulation</keyword>
<keyword evidence="7" id="KW-1185">Reference proteome</keyword>
<dbReference type="EMBL" id="FMXQ01000004">
    <property type="protein sequence ID" value="SDB28354.1"/>
    <property type="molecule type" value="Genomic_DNA"/>
</dbReference>
<comment type="similarity">
    <text evidence="1">Belongs to the LysR transcriptional regulatory family.</text>
</comment>
<evidence type="ECO:0000256" key="4">
    <source>
        <dbReference type="ARBA" id="ARBA00023163"/>
    </source>
</evidence>
<proteinExistence type="inferred from homology"/>
<protein>
    <submittedName>
        <fullName evidence="6">Transcriptional regulator, LysR family</fullName>
    </submittedName>
</protein>
<dbReference type="InterPro" id="IPR058163">
    <property type="entry name" value="LysR-type_TF_proteobact-type"/>
</dbReference>
<dbReference type="Pfam" id="PF03466">
    <property type="entry name" value="LysR_substrate"/>
    <property type="match status" value="1"/>
</dbReference>
<name>A0A1G6C6A7_9HYPH</name>